<accession>A0AA86N178</accession>
<name>A0AA86N178_9BACT</name>
<keyword evidence="4" id="KW-1185">Reference proteome</keyword>
<dbReference type="EMBL" id="OX365700">
    <property type="protein sequence ID" value="CAI4032769.1"/>
    <property type="molecule type" value="Genomic_DNA"/>
</dbReference>
<dbReference type="Proteomes" id="UP001179121">
    <property type="component" value="Chromosome"/>
</dbReference>
<dbReference type="KEGG" id="nti:DNFV4_03199"/>
<proteinExistence type="predicted"/>
<keyword evidence="2" id="KW-0812">Transmembrane</keyword>
<feature type="compositionally biased region" description="Basic and acidic residues" evidence="1">
    <location>
        <begin position="53"/>
        <end position="63"/>
    </location>
</feature>
<protein>
    <submittedName>
        <fullName evidence="3">Uncharacterized protein</fullName>
    </submittedName>
</protein>
<gene>
    <name evidence="3" type="ORF">DNFV4_03199</name>
</gene>
<feature type="transmembrane region" description="Helical" evidence="2">
    <location>
        <begin position="79"/>
        <end position="96"/>
    </location>
</feature>
<keyword evidence="2" id="KW-1133">Transmembrane helix</keyword>
<evidence type="ECO:0000313" key="3">
    <source>
        <dbReference type="EMBL" id="CAI4032769.1"/>
    </source>
</evidence>
<evidence type="ECO:0000256" key="2">
    <source>
        <dbReference type="SAM" id="Phobius"/>
    </source>
</evidence>
<sequence length="101" mass="10895">MNHGGAMPPDQLPSSRSEAFDTEGSPMDLYANAEALRHDSTGLPGGTTSTAPGEREVRRKRVGGDRLEVKRQAVRSSDALMAALILMVFLLGFRLGRTSRP</sequence>
<evidence type="ECO:0000256" key="1">
    <source>
        <dbReference type="SAM" id="MobiDB-lite"/>
    </source>
</evidence>
<reference evidence="3" key="1">
    <citation type="submission" date="2022-10" db="EMBL/GenBank/DDBJ databases">
        <authorList>
            <person name="Koch H."/>
        </authorList>
    </citation>
    <scope>NUCLEOTIDE SEQUENCE</scope>
    <source>
        <strain evidence="3">DNF</strain>
    </source>
</reference>
<organism evidence="3 4">
    <name type="scientific">Nitrospira tepida</name>
    <dbReference type="NCBI Taxonomy" id="2973512"/>
    <lineage>
        <taxon>Bacteria</taxon>
        <taxon>Pseudomonadati</taxon>
        <taxon>Nitrospirota</taxon>
        <taxon>Nitrospiria</taxon>
        <taxon>Nitrospirales</taxon>
        <taxon>Nitrospiraceae</taxon>
        <taxon>Nitrospira</taxon>
    </lineage>
</organism>
<keyword evidence="2" id="KW-0472">Membrane</keyword>
<evidence type="ECO:0000313" key="4">
    <source>
        <dbReference type="Proteomes" id="UP001179121"/>
    </source>
</evidence>
<dbReference type="AlphaFoldDB" id="A0AA86N178"/>
<feature type="region of interest" description="Disordered" evidence="1">
    <location>
        <begin position="1"/>
        <end position="63"/>
    </location>
</feature>